<dbReference type="AlphaFoldDB" id="A0A6B2JLM1"/>
<comment type="caution">
    <text evidence="1">The sequence shown here is derived from an EMBL/GenBank/DDBJ whole genome shotgun (WGS) entry which is preliminary data.</text>
</comment>
<reference evidence="1 2" key="1">
    <citation type="submission" date="2020-02" db="EMBL/GenBank/DDBJ databases">
        <title>Pseudoroseicyclus tamarix, sp. nov., isolated from offshore sediment of a Tamarix chinensis forest.</title>
        <authorList>
            <person name="Gai Y."/>
        </authorList>
    </citation>
    <scope>NUCLEOTIDE SEQUENCE [LARGE SCALE GENOMIC DNA]</scope>
    <source>
        <strain evidence="1 2">CLL3-39</strain>
    </source>
</reference>
<evidence type="ECO:0000313" key="2">
    <source>
        <dbReference type="Proteomes" id="UP000474757"/>
    </source>
</evidence>
<organism evidence="1 2">
    <name type="scientific">Pseudoroseicyclus tamaricis</name>
    <dbReference type="NCBI Taxonomy" id="2705421"/>
    <lineage>
        <taxon>Bacteria</taxon>
        <taxon>Pseudomonadati</taxon>
        <taxon>Pseudomonadota</taxon>
        <taxon>Alphaproteobacteria</taxon>
        <taxon>Rhodobacterales</taxon>
        <taxon>Paracoccaceae</taxon>
        <taxon>Pseudoroseicyclus</taxon>
    </lineage>
</organism>
<protein>
    <submittedName>
        <fullName evidence="1">Uncharacterized protein</fullName>
    </submittedName>
</protein>
<dbReference type="EMBL" id="JAAGAB010000001">
    <property type="protein sequence ID" value="NDU99516.1"/>
    <property type="molecule type" value="Genomic_DNA"/>
</dbReference>
<dbReference type="Proteomes" id="UP000474757">
    <property type="component" value="Unassembled WGS sequence"/>
</dbReference>
<accession>A0A6B2JLM1</accession>
<dbReference type="InterPro" id="IPR045514">
    <property type="entry name" value="DUF6478"/>
</dbReference>
<keyword evidence="2" id="KW-1185">Reference proteome</keyword>
<proteinExistence type="predicted"/>
<evidence type="ECO:0000313" key="1">
    <source>
        <dbReference type="EMBL" id="NDU99516.1"/>
    </source>
</evidence>
<dbReference type="Pfam" id="PF20086">
    <property type="entry name" value="DUF6478"/>
    <property type="match status" value="1"/>
</dbReference>
<gene>
    <name evidence="1" type="ORF">GZA08_00850</name>
</gene>
<sequence length="255" mass="28578">MGRTGMSRVERALTDRVEQRWARWVRQAPRAAEGRLAAQAESASRLRHHLSELITTHERRRETPGAAGIARPAGCDWAWRPALWASRLPEPGRAGVSSRQALGEEVTLFHDCPLGEVILRQVPGRADGEGAPHALSMEVFAFEGSFLSLVLELPAEAGQGLGKRHLVRLRLVTEAERPVEVFARLNVRHGPNTEQIVREIPPGSGTAEVEFDLGYSRLNEKLIERLWLDLIFDRPAMNRVLLRDVTLLRHPRAEL</sequence>
<name>A0A6B2JLM1_9RHOB</name>